<dbReference type="RefSeq" id="WP_047897724.1">
    <property type="nucleotide sequence ID" value="NZ_AEJF01000243.1"/>
</dbReference>
<dbReference type="Pfam" id="PF13561">
    <property type="entry name" value="adh_short_C2"/>
    <property type="match status" value="1"/>
</dbReference>
<proteinExistence type="inferred from homology"/>
<evidence type="ECO:0008006" key="5">
    <source>
        <dbReference type="Google" id="ProtNLM"/>
    </source>
</evidence>
<evidence type="ECO:0000256" key="1">
    <source>
        <dbReference type="ARBA" id="ARBA00006484"/>
    </source>
</evidence>
<dbReference type="GO" id="GO:0016491">
    <property type="term" value="F:oxidoreductase activity"/>
    <property type="evidence" value="ECO:0007669"/>
    <property type="project" value="UniProtKB-KW"/>
</dbReference>
<dbReference type="SUPFAM" id="SSF51735">
    <property type="entry name" value="NAD(P)-binding Rossmann-fold domains"/>
    <property type="match status" value="1"/>
</dbReference>
<protein>
    <recommendedName>
        <fullName evidence="5">3-oxoacyl-ACP reductase</fullName>
    </recommendedName>
</protein>
<dbReference type="PRINTS" id="PR00081">
    <property type="entry name" value="GDHRDH"/>
</dbReference>
<dbReference type="InterPro" id="IPR002347">
    <property type="entry name" value="SDR_fam"/>
</dbReference>
<gene>
    <name evidence="3" type="ORF">EOS_39725</name>
</gene>
<dbReference type="PATRIC" id="fig|908627.4.peg.8896"/>
<sequence length="255" mass="26811">MFSLEKKTVLVTGASKGIGAAIATALGAAGAHVVAHYGHDRAGAEQALASVPASRKHFVQADLHDLAATEAMWDDAQAWRGRIDVYVNNAAIMLWHGGFEADDATWDAVWEETLAVNVLAPARLIRRAVKHFLAQEGGVLVTISSWAAQRGVTNPDTIAYAASKAAVRSMTQTVARAHARDGLLAYVVAPGVVRTQMSEAFAATQGGEDKITATLAMGEWVPPEDIGNLVAFLASGTARHLSGATLDVNGASYVR</sequence>
<evidence type="ECO:0000256" key="2">
    <source>
        <dbReference type="ARBA" id="ARBA00023002"/>
    </source>
</evidence>
<keyword evidence="4" id="KW-1185">Reference proteome</keyword>
<dbReference type="PANTHER" id="PTHR43639">
    <property type="entry name" value="OXIDOREDUCTASE, SHORT-CHAIN DEHYDROGENASE/REDUCTASE FAMILY (AFU_ORTHOLOGUE AFUA_5G02870)"/>
    <property type="match status" value="1"/>
</dbReference>
<dbReference type="PANTHER" id="PTHR43639:SF1">
    <property type="entry name" value="SHORT-CHAIN DEHYDROGENASE_REDUCTASE FAMILY PROTEIN"/>
    <property type="match status" value="1"/>
</dbReference>
<evidence type="ECO:0000313" key="3">
    <source>
        <dbReference type="EMBL" id="KLU20740.1"/>
    </source>
</evidence>
<dbReference type="EMBL" id="AEJF01000243">
    <property type="protein sequence ID" value="KLU20740.1"/>
    <property type="molecule type" value="Genomic_DNA"/>
</dbReference>
<reference evidence="3 4" key="1">
    <citation type="journal article" date="2015" name="Genome Announc.">
        <title>Draft Genome Sequence of Burkholderia sp. Strain PML1(12), an Ectomycorrhizosphere-Inhabiting Bacterium with Effective Mineral-Weathering Ability.</title>
        <authorList>
            <person name="Uroz S."/>
            <person name="Oger P."/>
        </authorList>
    </citation>
    <scope>NUCLEOTIDE SEQUENCE [LARGE SCALE GENOMIC DNA]</scope>
    <source>
        <strain evidence="4">PML1(12)</strain>
    </source>
</reference>
<dbReference type="Gene3D" id="3.40.50.720">
    <property type="entry name" value="NAD(P)-binding Rossmann-like Domain"/>
    <property type="match status" value="1"/>
</dbReference>
<keyword evidence="2" id="KW-0560">Oxidoreductase</keyword>
<dbReference type="PRINTS" id="PR00080">
    <property type="entry name" value="SDRFAMILY"/>
</dbReference>
<dbReference type="InterPro" id="IPR020904">
    <property type="entry name" value="Sc_DH/Rdtase_CS"/>
</dbReference>
<dbReference type="PROSITE" id="PS00061">
    <property type="entry name" value="ADH_SHORT"/>
    <property type="match status" value="1"/>
</dbReference>
<accession>A0A0J1CJ52</accession>
<dbReference type="OrthoDB" id="9793325at2"/>
<dbReference type="AlphaFoldDB" id="A0A0J1CJ52"/>
<comment type="similarity">
    <text evidence="1">Belongs to the short-chain dehydrogenases/reductases (SDR) family.</text>
</comment>
<name>A0A0J1CJ52_9BURK</name>
<dbReference type="CDD" id="cd05233">
    <property type="entry name" value="SDR_c"/>
    <property type="match status" value="1"/>
</dbReference>
<dbReference type="InterPro" id="IPR036291">
    <property type="entry name" value="NAD(P)-bd_dom_sf"/>
</dbReference>
<organism evidence="3 4">
    <name type="scientific">Caballeronia mineralivorans PML1(12)</name>
    <dbReference type="NCBI Taxonomy" id="908627"/>
    <lineage>
        <taxon>Bacteria</taxon>
        <taxon>Pseudomonadati</taxon>
        <taxon>Pseudomonadota</taxon>
        <taxon>Betaproteobacteria</taxon>
        <taxon>Burkholderiales</taxon>
        <taxon>Burkholderiaceae</taxon>
        <taxon>Caballeronia</taxon>
    </lineage>
</organism>
<evidence type="ECO:0000313" key="4">
    <source>
        <dbReference type="Proteomes" id="UP000035963"/>
    </source>
</evidence>
<dbReference type="Proteomes" id="UP000035963">
    <property type="component" value="Unassembled WGS sequence"/>
</dbReference>
<comment type="caution">
    <text evidence="3">The sequence shown here is derived from an EMBL/GenBank/DDBJ whole genome shotgun (WGS) entry which is preliminary data.</text>
</comment>
<dbReference type="FunFam" id="3.40.50.720:FF:000084">
    <property type="entry name" value="Short-chain dehydrogenase reductase"/>
    <property type="match status" value="1"/>
</dbReference>